<dbReference type="AlphaFoldDB" id="A0A183A7S5"/>
<protein>
    <submittedName>
        <fullName evidence="1 3">Uncharacterized protein</fullName>
    </submittedName>
</protein>
<organism evidence="3">
    <name type="scientific">Echinostoma caproni</name>
    <dbReference type="NCBI Taxonomy" id="27848"/>
    <lineage>
        <taxon>Eukaryota</taxon>
        <taxon>Metazoa</taxon>
        <taxon>Spiralia</taxon>
        <taxon>Lophotrochozoa</taxon>
        <taxon>Platyhelminthes</taxon>
        <taxon>Trematoda</taxon>
        <taxon>Digenea</taxon>
        <taxon>Plagiorchiida</taxon>
        <taxon>Echinostomata</taxon>
        <taxon>Echinostomatoidea</taxon>
        <taxon>Echinostomatidae</taxon>
        <taxon>Echinostoma</taxon>
    </lineage>
</organism>
<name>A0A183A7S5_9TREM</name>
<proteinExistence type="predicted"/>
<keyword evidence="2" id="KW-1185">Reference proteome</keyword>
<dbReference type="WBParaSite" id="ECPE_0000301301-mRNA-1">
    <property type="protein sequence ID" value="ECPE_0000301301-mRNA-1"/>
    <property type="gene ID" value="ECPE_0000301301"/>
</dbReference>
<reference evidence="1 2" key="2">
    <citation type="submission" date="2018-11" db="EMBL/GenBank/DDBJ databases">
        <authorList>
            <consortium name="Pathogen Informatics"/>
        </authorList>
    </citation>
    <scope>NUCLEOTIDE SEQUENCE [LARGE SCALE GENOMIC DNA]</scope>
    <source>
        <strain evidence="1 2">Egypt</strain>
    </source>
</reference>
<evidence type="ECO:0000313" key="2">
    <source>
        <dbReference type="Proteomes" id="UP000272942"/>
    </source>
</evidence>
<evidence type="ECO:0000313" key="3">
    <source>
        <dbReference type="WBParaSite" id="ECPE_0000301301-mRNA-1"/>
    </source>
</evidence>
<dbReference type="Proteomes" id="UP000272942">
    <property type="component" value="Unassembled WGS sequence"/>
</dbReference>
<reference evidence="3" key="1">
    <citation type="submission" date="2016-06" db="UniProtKB">
        <authorList>
            <consortium name="WormBaseParasite"/>
        </authorList>
    </citation>
    <scope>IDENTIFICATION</scope>
</reference>
<dbReference type="OrthoDB" id="8962596at2759"/>
<evidence type="ECO:0000313" key="1">
    <source>
        <dbReference type="EMBL" id="VDP68153.1"/>
    </source>
</evidence>
<gene>
    <name evidence="1" type="ORF">ECPE_LOCUS3010</name>
</gene>
<dbReference type="EMBL" id="UZAN01040024">
    <property type="protein sequence ID" value="VDP68153.1"/>
    <property type="molecule type" value="Genomic_DNA"/>
</dbReference>
<sequence length="75" mass="8412">MYSDIYNTSTSVLGRTQVIQHEIATGTSRPIRQRVRRSPVHCVTAGRNHLEYATKESHPSINLTLVVPYSVGKEC</sequence>
<accession>A0A183A7S5</accession>